<evidence type="ECO:0000259" key="24">
    <source>
        <dbReference type="PROSITE" id="PS50972"/>
    </source>
</evidence>
<dbReference type="InterPro" id="IPR003726">
    <property type="entry name" value="HCY_dom"/>
</dbReference>
<reference evidence="28 29" key="1">
    <citation type="journal article" date="2019" name="Int. J. Syst. Evol. Microbiol.">
        <title>The Global Catalogue of Microorganisms (GCM) 10K type strain sequencing project: providing services to taxonomists for standard genome sequencing and annotation.</title>
        <authorList>
            <consortium name="The Broad Institute Genomics Platform"/>
            <consortium name="The Broad Institute Genome Sequencing Center for Infectious Disease"/>
            <person name="Wu L."/>
            <person name="Ma J."/>
        </authorList>
    </citation>
    <scope>NUCLEOTIDE SEQUENCE [LARGE SCALE GENOMIC DNA]</scope>
    <source>
        <strain evidence="28 29">JCM 14969</strain>
    </source>
</reference>
<evidence type="ECO:0000256" key="9">
    <source>
        <dbReference type="ARBA" id="ARBA00022605"/>
    </source>
</evidence>
<feature type="domain" description="B12-binding N-terminal" evidence="27">
    <location>
        <begin position="637"/>
        <end position="731"/>
    </location>
</feature>
<dbReference type="CDD" id="cd02069">
    <property type="entry name" value="methionine_synthase_B12_BD"/>
    <property type="match status" value="1"/>
</dbReference>
<evidence type="ECO:0000256" key="21">
    <source>
        <dbReference type="PIRNR" id="PIRNR000381"/>
    </source>
</evidence>
<evidence type="ECO:0000256" key="15">
    <source>
        <dbReference type="ARBA" id="ARBA00022833"/>
    </source>
</evidence>
<dbReference type="InterPro" id="IPR033706">
    <property type="entry name" value="Met_synthase_B12-bd"/>
</dbReference>
<dbReference type="InterPro" id="IPR000489">
    <property type="entry name" value="Pterin-binding_dom"/>
</dbReference>
<feature type="binding site" evidence="22">
    <location>
        <position position="300"/>
    </location>
    <ligand>
        <name>Zn(2+)</name>
        <dbReference type="ChEBI" id="CHEBI:29105"/>
    </ligand>
</feature>
<dbReference type="Pfam" id="PF02607">
    <property type="entry name" value="B12-binding_2"/>
    <property type="match status" value="1"/>
</dbReference>
<evidence type="ECO:0000256" key="4">
    <source>
        <dbReference type="ARBA" id="ARBA00005178"/>
    </source>
</evidence>
<dbReference type="SUPFAM" id="SSF52242">
    <property type="entry name" value="Cobalamin (vitamin B12)-binding domain"/>
    <property type="match status" value="1"/>
</dbReference>
<keyword evidence="9 21" id="KW-0028">Amino-acid biosynthesis</keyword>
<dbReference type="SUPFAM" id="SSF51717">
    <property type="entry name" value="Dihydropteroate synthetase-like"/>
    <property type="match status" value="1"/>
</dbReference>
<dbReference type="PROSITE" id="PS50970">
    <property type="entry name" value="HCY"/>
    <property type="match status" value="1"/>
</dbReference>
<evidence type="ECO:0000256" key="14">
    <source>
        <dbReference type="ARBA" id="ARBA00022737"/>
    </source>
</evidence>
<dbReference type="RefSeq" id="WP_344218603.1">
    <property type="nucleotide sequence ID" value="NZ_BAAAOS010000038.1"/>
</dbReference>
<organism evidence="28 29">
    <name type="scientific">Kribbella sancticallisti</name>
    <dbReference type="NCBI Taxonomy" id="460087"/>
    <lineage>
        <taxon>Bacteria</taxon>
        <taxon>Bacillati</taxon>
        <taxon>Actinomycetota</taxon>
        <taxon>Actinomycetes</taxon>
        <taxon>Propionibacteriales</taxon>
        <taxon>Kribbellaceae</taxon>
        <taxon>Kribbella</taxon>
    </lineage>
</organism>
<dbReference type="InterPro" id="IPR006158">
    <property type="entry name" value="Cobalamin-bd"/>
</dbReference>
<evidence type="ECO:0000256" key="10">
    <source>
        <dbReference type="ARBA" id="ARBA00022628"/>
    </source>
</evidence>
<evidence type="ECO:0000259" key="27">
    <source>
        <dbReference type="PROSITE" id="PS51337"/>
    </source>
</evidence>
<dbReference type="InterPro" id="IPR037010">
    <property type="entry name" value="VitB12-dep_Met_synth_activ_sf"/>
</dbReference>
<dbReference type="NCBIfam" id="NF007024">
    <property type="entry name" value="PRK09490.1"/>
    <property type="match status" value="1"/>
</dbReference>
<sequence length="1203" mass="130975">MTDRRTRLRNLLDQRVAILDGAWGTMLQGAKLTPEDYRGDRFTGHSHDVTGDPDLVNLMRPDLILDVHRQYLDAGADITTTNTFTATSIGQADYGLQSLVREMNLQAAQLARQAADEAGGRFVAGSIGPLNVTLSLSPRVEDPAYRAVSFEQVRDAYAEQISALAEGGVDLLLVETIFDTLNAKAAIAAAREVAPDLPLWISVTIVDLSGRTLSGQTVEAFWNSIEHAKPMVVGVNCSLGAAELRPHVADLARFADTYVASHPNAGLPNAFGGYDETPDQTAGMLGEFAESGLVNIVGGCCGTTPAHIAEIAKAVQGLPPRQVAAPSGQTRFSGLEPFSIGPDTGFVMIGERTNVTGSARFRRLIESDNHQAAVDVALEQVRGGANLLDVNMDADLLDSEQAMTTFLNLIATEPEVARIPIMIDSSRWSVLEAGLKCVQGKGVVNSISLKEGEEQFLTQAQRIRDYGAGVVVMAFDEQGQADTVERKVAICGRAYDLLTQKIGFPAEDIIFDPNVLAVATGMSEHNGYAKAFIDALPLIKDRCPGVHISGGISNLSFSFRGNDIVREAMHSAFLYHAGQVGLDMGIVNAGQLAVYQDIPPDLLELVEDVIFDRRDDATDRLVSFAENVKGKGTKREVDLSWREGPVEERLSHALVHGIVDFIEEDTEEARLTRKRPLEVIEGPLMDGMKIVGDLFGAGKMFLPQVVKSARVMKRSVAYLEPFMEAEKEQARLEGREEAVRGQGKVVLATVKGDVHDIGKNIVGVVLGCNNYEVIDLGVMVPAARILDTAIAEGADVVGLSGLITPSLDEMVSVADEMQRRGLKLPLLVGGATTSKQHTAVRIAPAYENTTVHVLDASRVVGVVSDLLDEERAGELAISNQAAQEALREQHANKQRKPLLTIEDARANREQVEYGEIPVPEFTGLRRVSPDLETLRAMVDWQFLFLAWELKGKYPAILDQPVARELFDDANTLLDQIVADKSFTAEGAYAFWKAHSEGDDILLDDLGVSFPMLRQQTQKPEGRENRCLADYIAPSGDHLGGFAVAIHGAEELAARYEAENDDYRAIMVKALADRLAEAFAEWIHLEARKAWFEPDAEPLLEDLHAERFRGIRPALGYPASPDHSEKKLLFDLLEADKLGLGLTESFAMTPAAAVSGLIFASPAAKYFTVGRVGKDQIEDYAARRNLPLAEIERWLRPNLAYDPD</sequence>
<keyword evidence="29" id="KW-1185">Reference proteome</keyword>
<dbReference type="InterPro" id="IPR011005">
    <property type="entry name" value="Dihydropteroate_synth-like_sf"/>
</dbReference>
<evidence type="ECO:0000313" key="28">
    <source>
        <dbReference type="EMBL" id="GAA1592801.1"/>
    </source>
</evidence>
<feature type="domain" description="B12-binding" evidence="26">
    <location>
        <begin position="742"/>
        <end position="877"/>
    </location>
</feature>
<dbReference type="Pfam" id="PF02574">
    <property type="entry name" value="S-methyl_trans"/>
    <property type="match status" value="1"/>
</dbReference>
<dbReference type="PANTHER" id="PTHR45833:SF1">
    <property type="entry name" value="METHIONINE SYNTHASE"/>
    <property type="match status" value="1"/>
</dbReference>
<dbReference type="Gene3D" id="3.20.20.330">
    <property type="entry name" value="Homocysteine-binding-like domain"/>
    <property type="match status" value="1"/>
</dbReference>
<evidence type="ECO:0000256" key="19">
    <source>
        <dbReference type="ARBA" id="ARBA00031040"/>
    </source>
</evidence>
<keyword evidence="11 21" id="KW-0808">Transferase</keyword>
<protein>
    <recommendedName>
        <fullName evidence="7 20">Methionine synthase</fullName>
        <ecNumber evidence="6 20">2.1.1.13</ecNumber>
    </recommendedName>
    <alternativeName>
        <fullName evidence="19 21">5-methyltetrahydrofolate--homocysteine methyltransferase</fullName>
    </alternativeName>
</protein>
<proteinExistence type="inferred from homology"/>
<comment type="domain">
    <text evidence="21">Modular enzyme with four functionally distinct domains. The isolated Hcy-binding domain catalyzes methyl transfer from free methylcobalamin to homocysteine. The Hcy-binding domain in association with the pterin-binding domain catalyzes the methylation of cob(I)alamin by methyltetrahydrofolate and the methylation of homocysteine. The B12-binding domain binds the cofactor. The AdoMet activation domain binds S-adenosyl-L-methionine. Under aerobic conditions cob(I)alamin can be converted to inactive cob(II)alamin. Reductive methylation by S-adenosyl-L-methionine and flavodoxin regenerates methylcobalamin.</text>
</comment>
<comment type="catalytic activity">
    <reaction evidence="1 21">
        <text>(6S)-5-methyl-5,6,7,8-tetrahydrofolate + L-homocysteine = (6S)-5,6,7,8-tetrahydrofolate + L-methionine</text>
        <dbReference type="Rhea" id="RHEA:11172"/>
        <dbReference type="ChEBI" id="CHEBI:18608"/>
        <dbReference type="ChEBI" id="CHEBI:57453"/>
        <dbReference type="ChEBI" id="CHEBI:57844"/>
        <dbReference type="ChEBI" id="CHEBI:58199"/>
        <dbReference type="EC" id="2.1.1.13"/>
    </reaction>
</comment>
<dbReference type="InterPro" id="IPR036589">
    <property type="entry name" value="HCY_dom_sf"/>
</dbReference>
<comment type="cofactor">
    <cofactor evidence="3 21">
        <name>methylcob(III)alamin</name>
        <dbReference type="ChEBI" id="CHEBI:28115"/>
    </cofactor>
</comment>
<evidence type="ECO:0000256" key="12">
    <source>
        <dbReference type="ARBA" id="ARBA00022691"/>
    </source>
</evidence>
<dbReference type="InterPro" id="IPR036724">
    <property type="entry name" value="Cobalamin-bd_sf"/>
</dbReference>
<name>A0ABN2E482_9ACTN</name>
<keyword evidence="16 21" id="KW-0486">Methionine biosynthesis</keyword>
<dbReference type="InterPro" id="IPR050554">
    <property type="entry name" value="Met_Synthase/Corrinoid"/>
</dbReference>
<evidence type="ECO:0000256" key="6">
    <source>
        <dbReference type="ARBA" id="ARBA00012032"/>
    </source>
</evidence>
<dbReference type="Gene3D" id="1.10.288.10">
    <property type="entry name" value="Cobalamin-dependent Methionine Synthase, domain 2"/>
    <property type="match status" value="1"/>
</dbReference>
<comment type="similarity">
    <text evidence="5">Belongs to the vitamin-B12 dependent methionine synthase family.</text>
</comment>
<dbReference type="PANTHER" id="PTHR45833">
    <property type="entry name" value="METHIONINE SYNTHASE"/>
    <property type="match status" value="1"/>
</dbReference>
<evidence type="ECO:0000256" key="18">
    <source>
        <dbReference type="ARBA" id="ARBA00025552"/>
    </source>
</evidence>
<keyword evidence="17 21" id="KW-0170">Cobalt</keyword>
<dbReference type="CDD" id="cd00740">
    <property type="entry name" value="MeTr"/>
    <property type="match status" value="1"/>
</dbReference>
<evidence type="ECO:0000259" key="23">
    <source>
        <dbReference type="PROSITE" id="PS50970"/>
    </source>
</evidence>
<dbReference type="Gene3D" id="3.20.20.20">
    <property type="entry name" value="Dihydropteroate synthase-like"/>
    <property type="match status" value="1"/>
</dbReference>
<comment type="function">
    <text evidence="18 21">Catalyzes the transfer of a methyl group from methyl-cobalamin to homocysteine, yielding enzyme-bound cob(I)alamin and methionine. Subsequently, remethylates the cofactor using methyltetrahydrofolate.</text>
</comment>
<evidence type="ECO:0000313" key="29">
    <source>
        <dbReference type="Proteomes" id="UP001500393"/>
    </source>
</evidence>
<keyword evidence="13 21" id="KW-0479">Metal-binding</keyword>
<evidence type="ECO:0000256" key="1">
    <source>
        <dbReference type="ARBA" id="ARBA00001700"/>
    </source>
</evidence>
<evidence type="ECO:0000256" key="8">
    <source>
        <dbReference type="ARBA" id="ARBA00022603"/>
    </source>
</evidence>
<keyword evidence="8 21" id="KW-0489">Methyltransferase</keyword>
<evidence type="ECO:0000256" key="17">
    <source>
        <dbReference type="ARBA" id="ARBA00023285"/>
    </source>
</evidence>
<dbReference type="SUPFAM" id="SSF56507">
    <property type="entry name" value="Methionine synthase activation domain-like"/>
    <property type="match status" value="1"/>
</dbReference>
<evidence type="ECO:0000256" key="7">
    <source>
        <dbReference type="ARBA" id="ARBA00013998"/>
    </source>
</evidence>
<evidence type="ECO:0000256" key="22">
    <source>
        <dbReference type="PROSITE-ProRule" id="PRU00333"/>
    </source>
</evidence>
<dbReference type="InterPro" id="IPR036594">
    <property type="entry name" value="Meth_synthase_dom"/>
</dbReference>
<feature type="binding site" evidence="22">
    <location>
        <position position="237"/>
    </location>
    <ligand>
        <name>Zn(2+)</name>
        <dbReference type="ChEBI" id="CHEBI:29105"/>
    </ligand>
</feature>
<dbReference type="SUPFAM" id="SSF47644">
    <property type="entry name" value="Methionine synthase domain"/>
    <property type="match status" value="1"/>
</dbReference>
<keyword evidence="14" id="KW-0677">Repeat</keyword>
<evidence type="ECO:0000256" key="16">
    <source>
        <dbReference type="ARBA" id="ARBA00023167"/>
    </source>
</evidence>
<feature type="domain" description="Hcy-binding" evidence="23">
    <location>
        <begin position="5"/>
        <end position="315"/>
    </location>
</feature>
<dbReference type="EMBL" id="BAAAOS010000038">
    <property type="protein sequence ID" value="GAA1592801.1"/>
    <property type="molecule type" value="Genomic_DNA"/>
</dbReference>
<keyword evidence="15 21" id="KW-0862">Zinc</keyword>
<feature type="domain" description="AdoMet activation" evidence="25">
    <location>
        <begin position="892"/>
        <end position="1203"/>
    </location>
</feature>
<dbReference type="Pfam" id="PF02310">
    <property type="entry name" value="B12-binding"/>
    <property type="match status" value="1"/>
</dbReference>
<dbReference type="Pfam" id="PF00809">
    <property type="entry name" value="Pterin_bind"/>
    <property type="match status" value="1"/>
</dbReference>
<evidence type="ECO:0000259" key="26">
    <source>
        <dbReference type="PROSITE" id="PS51332"/>
    </source>
</evidence>
<evidence type="ECO:0000259" key="25">
    <source>
        <dbReference type="PROSITE" id="PS50974"/>
    </source>
</evidence>
<dbReference type="PROSITE" id="PS50972">
    <property type="entry name" value="PTERIN_BINDING"/>
    <property type="match status" value="1"/>
</dbReference>
<dbReference type="NCBIfam" id="TIGR02082">
    <property type="entry name" value="metH"/>
    <property type="match status" value="1"/>
</dbReference>
<keyword evidence="10 21" id="KW-0846">Cobalamin</keyword>
<dbReference type="InterPro" id="IPR004223">
    <property type="entry name" value="VitB12-dep_Met_synth_activ_dom"/>
</dbReference>
<evidence type="ECO:0000256" key="2">
    <source>
        <dbReference type="ARBA" id="ARBA00001947"/>
    </source>
</evidence>
<evidence type="ECO:0000256" key="13">
    <source>
        <dbReference type="ARBA" id="ARBA00022723"/>
    </source>
</evidence>
<dbReference type="PROSITE" id="PS50974">
    <property type="entry name" value="ADOMET_ACTIVATION"/>
    <property type="match status" value="1"/>
</dbReference>
<dbReference type="InterPro" id="IPR011822">
    <property type="entry name" value="MetH"/>
</dbReference>
<keyword evidence="12 21" id="KW-0949">S-adenosyl-L-methionine</keyword>
<dbReference type="EC" id="2.1.1.13" evidence="6 20"/>
<dbReference type="Gene3D" id="3.10.196.10">
    <property type="entry name" value="Vitamin B12-dependent methionine synthase, activation domain"/>
    <property type="match status" value="1"/>
</dbReference>
<dbReference type="PIRSF" id="PIRSF000381">
    <property type="entry name" value="MetH"/>
    <property type="match status" value="1"/>
</dbReference>
<evidence type="ECO:0000256" key="20">
    <source>
        <dbReference type="NCBIfam" id="TIGR02082"/>
    </source>
</evidence>
<feature type="binding site" evidence="22">
    <location>
        <position position="301"/>
    </location>
    <ligand>
        <name>Zn(2+)</name>
        <dbReference type="ChEBI" id="CHEBI:29105"/>
    </ligand>
</feature>
<dbReference type="Proteomes" id="UP001500393">
    <property type="component" value="Unassembled WGS sequence"/>
</dbReference>
<dbReference type="Pfam" id="PF02965">
    <property type="entry name" value="Met_synt_B12"/>
    <property type="match status" value="1"/>
</dbReference>
<comment type="pathway">
    <text evidence="4 21">Amino-acid biosynthesis; L-methionine biosynthesis via de novo pathway; L-methionine from L-homocysteine (MetH route): step 1/1.</text>
</comment>
<feature type="domain" description="Pterin-binding" evidence="24">
    <location>
        <begin position="346"/>
        <end position="607"/>
    </location>
</feature>
<dbReference type="Gene3D" id="3.40.50.280">
    <property type="entry name" value="Cobalamin-binding domain"/>
    <property type="match status" value="1"/>
</dbReference>
<dbReference type="SUPFAM" id="SSF82282">
    <property type="entry name" value="Homocysteine S-methyltransferase"/>
    <property type="match status" value="1"/>
</dbReference>
<dbReference type="PROSITE" id="PS51337">
    <property type="entry name" value="B12_BINDING_NTER"/>
    <property type="match status" value="1"/>
</dbReference>
<accession>A0ABN2E482</accession>
<gene>
    <name evidence="28" type="primary">metH</name>
    <name evidence="28" type="ORF">GCM10009789_53560</name>
</gene>
<evidence type="ECO:0000256" key="11">
    <source>
        <dbReference type="ARBA" id="ARBA00022679"/>
    </source>
</evidence>
<comment type="cofactor">
    <cofactor evidence="2 21 22">
        <name>Zn(2+)</name>
        <dbReference type="ChEBI" id="CHEBI:29105"/>
    </cofactor>
</comment>
<evidence type="ECO:0000256" key="3">
    <source>
        <dbReference type="ARBA" id="ARBA00001956"/>
    </source>
</evidence>
<dbReference type="InterPro" id="IPR003759">
    <property type="entry name" value="Cbl-bd_cap"/>
</dbReference>
<dbReference type="SMART" id="SM01018">
    <property type="entry name" value="B12-binding_2"/>
    <property type="match status" value="1"/>
</dbReference>
<evidence type="ECO:0000256" key="5">
    <source>
        <dbReference type="ARBA" id="ARBA00010398"/>
    </source>
</evidence>
<comment type="caution">
    <text evidence="28">The sequence shown here is derived from an EMBL/GenBank/DDBJ whole genome shotgun (WGS) entry which is preliminary data.</text>
</comment>
<dbReference type="PROSITE" id="PS51332">
    <property type="entry name" value="B12_BINDING"/>
    <property type="match status" value="1"/>
</dbReference>
<dbReference type="Gene3D" id="1.10.1240.10">
    <property type="entry name" value="Methionine synthase domain"/>
    <property type="match status" value="1"/>
</dbReference>